<reference evidence="1" key="2">
    <citation type="submission" date="2022-01" db="EMBL/GenBank/DDBJ databases">
        <authorList>
            <person name="Yamashiro T."/>
            <person name="Shiraishi A."/>
            <person name="Satake H."/>
            <person name="Nakayama K."/>
        </authorList>
    </citation>
    <scope>NUCLEOTIDE SEQUENCE</scope>
</reference>
<evidence type="ECO:0000313" key="2">
    <source>
        <dbReference type="Proteomes" id="UP001151760"/>
    </source>
</evidence>
<reference evidence="1" key="1">
    <citation type="journal article" date="2022" name="Int. J. Mol. Sci.">
        <title>Draft Genome of Tanacetum Coccineum: Genomic Comparison of Closely Related Tanacetum-Family Plants.</title>
        <authorList>
            <person name="Yamashiro T."/>
            <person name="Shiraishi A."/>
            <person name="Nakayama K."/>
            <person name="Satake H."/>
        </authorList>
    </citation>
    <scope>NUCLEOTIDE SEQUENCE</scope>
</reference>
<gene>
    <name evidence="1" type="ORF">Tco_0703340</name>
</gene>
<organism evidence="1 2">
    <name type="scientific">Tanacetum coccineum</name>
    <dbReference type="NCBI Taxonomy" id="301880"/>
    <lineage>
        <taxon>Eukaryota</taxon>
        <taxon>Viridiplantae</taxon>
        <taxon>Streptophyta</taxon>
        <taxon>Embryophyta</taxon>
        <taxon>Tracheophyta</taxon>
        <taxon>Spermatophyta</taxon>
        <taxon>Magnoliopsida</taxon>
        <taxon>eudicotyledons</taxon>
        <taxon>Gunneridae</taxon>
        <taxon>Pentapetalae</taxon>
        <taxon>asterids</taxon>
        <taxon>campanulids</taxon>
        <taxon>Asterales</taxon>
        <taxon>Asteraceae</taxon>
        <taxon>Asteroideae</taxon>
        <taxon>Anthemideae</taxon>
        <taxon>Anthemidinae</taxon>
        <taxon>Tanacetum</taxon>
    </lineage>
</organism>
<proteinExistence type="predicted"/>
<dbReference type="EMBL" id="BQNB010009939">
    <property type="protein sequence ID" value="GJS70499.1"/>
    <property type="molecule type" value="Genomic_DNA"/>
</dbReference>
<accession>A0ABQ4XYM9</accession>
<protein>
    <submittedName>
        <fullName evidence="1">Uncharacterized protein</fullName>
    </submittedName>
</protein>
<dbReference type="Proteomes" id="UP001151760">
    <property type="component" value="Unassembled WGS sequence"/>
</dbReference>
<sequence>FEFNNLNLKRIKQLVNNCLKKDKMGSDIDFTNFTKNILKKDKITKADLEGPALKLMKGRHKNYVELEYNFEQCYLALSDQLDWVNPKGDRIPFKLFIANPLITDLYKGGGSRSS</sequence>
<feature type="non-terminal residue" evidence="1">
    <location>
        <position position="1"/>
    </location>
</feature>
<comment type="caution">
    <text evidence="1">The sequence shown here is derived from an EMBL/GenBank/DDBJ whole genome shotgun (WGS) entry which is preliminary data.</text>
</comment>
<evidence type="ECO:0000313" key="1">
    <source>
        <dbReference type="EMBL" id="GJS70499.1"/>
    </source>
</evidence>
<keyword evidence="2" id="KW-1185">Reference proteome</keyword>
<name>A0ABQ4XYM9_9ASTR</name>